<gene>
    <name evidence="3" type="ORF">NA57DRAFT_77397</name>
</gene>
<evidence type="ECO:0000256" key="1">
    <source>
        <dbReference type="ARBA" id="ARBA00022574"/>
    </source>
</evidence>
<evidence type="ECO:0000256" key="2">
    <source>
        <dbReference type="ARBA" id="ARBA00022737"/>
    </source>
</evidence>
<dbReference type="PANTHER" id="PTHR44472">
    <property type="entry name" value="DDB1- AND CUL4-ASSOCIATED FACTOR 4-RELATED"/>
    <property type="match status" value="1"/>
</dbReference>
<dbReference type="InterPro" id="IPR001680">
    <property type="entry name" value="WD40_rpt"/>
</dbReference>
<dbReference type="PANTHER" id="PTHR44472:SF1">
    <property type="entry name" value="DDB1 AND CUL4 ASSOCIATED FACTOR 4"/>
    <property type="match status" value="1"/>
</dbReference>
<organism evidence="3 4">
    <name type="scientific">Rhizodiscina lignyota</name>
    <dbReference type="NCBI Taxonomy" id="1504668"/>
    <lineage>
        <taxon>Eukaryota</taxon>
        <taxon>Fungi</taxon>
        <taxon>Dikarya</taxon>
        <taxon>Ascomycota</taxon>
        <taxon>Pezizomycotina</taxon>
        <taxon>Dothideomycetes</taxon>
        <taxon>Pleosporomycetidae</taxon>
        <taxon>Aulographales</taxon>
        <taxon>Rhizodiscinaceae</taxon>
        <taxon>Rhizodiscina</taxon>
    </lineage>
</organism>
<dbReference type="OrthoDB" id="128867at2759"/>
<proteinExistence type="predicted"/>
<evidence type="ECO:0000313" key="3">
    <source>
        <dbReference type="EMBL" id="KAF2097142.1"/>
    </source>
</evidence>
<dbReference type="InterPro" id="IPR036322">
    <property type="entry name" value="WD40_repeat_dom_sf"/>
</dbReference>
<dbReference type="InterPro" id="IPR015943">
    <property type="entry name" value="WD40/YVTN_repeat-like_dom_sf"/>
</dbReference>
<sequence>MAANGRELPGFYFDPEKKKYFKIEANHVAPRGSKYSQEAKRKRSEAFVQTKQQELLQRSRVLQSASIAGVALHRELGCRQPGFLRARSECVVEQLGNQWSVNLEREYAMGLNRPDINCFDIDRITGGFILGVADAKGIGNVIAFPPKDENAENRGAEGASPWVMMAFRSTISSISMSPSNTIVATSTGSHQAPVVYITKATHQPETFRRTGRNLLRMGQYSSPTNPGLSLQFRPDVDTIWASTFNQFNASGPTENVAIGTSNGVIQLYGENDWQFRQAMSTTSDVLALDWLSPNTLAAGLRNATVRLWDSRSNGTSLRLFHGGPVVGVKRAGNESLVAVCGLKSSLCLYDLRMTKAASPINAHTMIPYPKVSNSTTPVIRFAYENEYTYPVGFDVNADLGIIAAGDGAGGLQVFSLRTGRHERGWKQRMQTRRDEDVWNRCVRIVENDEGPPTICAAIGSRIQKFFW</sequence>
<keyword evidence="2" id="KW-0677">Repeat</keyword>
<dbReference type="GO" id="GO:0080008">
    <property type="term" value="C:Cul4-RING E3 ubiquitin ligase complex"/>
    <property type="evidence" value="ECO:0007669"/>
    <property type="project" value="TreeGrafter"/>
</dbReference>
<keyword evidence="4" id="KW-1185">Reference proteome</keyword>
<evidence type="ECO:0008006" key="5">
    <source>
        <dbReference type="Google" id="ProtNLM"/>
    </source>
</evidence>
<dbReference type="AlphaFoldDB" id="A0A9P4IEP0"/>
<keyword evidence="1" id="KW-0853">WD repeat</keyword>
<protein>
    <recommendedName>
        <fullName evidence="5">WD40 repeat-like protein</fullName>
    </recommendedName>
</protein>
<dbReference type="Proteomes" id="UP000799772">
    <property type="component" value="Unassembled WGS sequence"/>
</dbReference>
<dbReference type="SMART" id="SM00320">
    <property type="entry name" value="WD40"/>
    <property type="match status" value="3"/>
</dbReference>
<accession>A0A9P4IEP0</accession>
<dbReference type="InterPro" id="IPR052254">
    <property type="entry name" value="CUL4-DDB1_E3_ligase_receptor"/>
</dbReference>
<reference evidence="3" key="1">
    <citation type="journal article" date="2020" name="Stud. Mycol.">
        <title>101 Dothideomycetes genomes: a test case for predicting lifestyles and emergence of pathogens.</title>
        <authorList>
            <person name="Haridas S."/>
            <person name="Albert R."/>
            <person name="Binder M."/>
            <person name="Bloem J."/>
            <person name="Labutti K."/>
            <person name="Salamov A."/>
            <person name="Andreopoulos B."/>
            <person name="Baker S."/>
            <person name="Barry K."/>
            <person name="Bills G."/>
            <person name="Bluhm B."/>
            <person name="Cannon C."/>
            <person name="Castanera R."/>
            <person name="Culley D."/>
            <person name="Daum C."/>
            <person name="Ezra D."/>
            <person name="Gonzalez J."/>
            <person name="Henrissat B."/>
            <person name="Kuo A."/>
            <person name="Liang C."/>
            <person name="Lipzen A."/>
            <person name="Lutzoni F."/>
            <person name="Magnuson J."/>
            <person name="Mondo S."/>
            <person name="Nolan M."/>
            <person name="Ohm R."/>
            <person name="Pangilinan J."/>
            <person name="Park H.-J."/>
            <person name="Ramirez L."/>
            <person name="Alfaro M."/>
            <person name="Sun H."/>
            <person name="Tritt A."/>
            <person name="Yoshinaga Y."/>
            <person name="Zwiers L.-H."/>
            <person name="Turgeon B."/>
            <person name="Goodwin S."/>
            <person name="Spatafora J."/>
            <person name="Crous P."/>
            <person name="Grigoriev I."/>
        </authorList>
    </citation>
    <scope>NUCLEOTIDE SEQUENCE</scope>
    <source>
        <strain evidence="3">CBS 133067</strain>
    </source>
</reference>
<evidence type="ECO:0000313" key="4">
    <source>
        <dbReference type="Proteomes" id="UP000799772"/>
    </source>
</evidence>
<dbReference type="SUPFAM" id="SSF50978">
    <property type="entry name" value="WD40 repeat-like"/>
    <property type="match status" value="1"/>
</dbReference>
<dbReference type="Gene3D" id="2.130.10.10">
    <property type="entry name" value="YVTN repeat-like/Quinoprotein amine dehydrogenase"/>
    <property type="match status" value="1"/>
</dbReference>
<comment type="caution">
    <text evidence="3">The sequence shown here is derived from an EMBL/GenBank/DDBJ whole genome shotgun (WGS) entry which is preliminary data.</text>
</comment>
<name>A0A9P4IEP0_9PEZI</name>
<dbReference type="EMBL" id="ML978128">
    <property type="protein sequence ID" value="KAF2097142.1"/>
    <property type="molecule type" value="Genomic_DNA"/>
</dbReference>